<dbReference type="PANTHER" id="PTHR22916">
    <property type="entry name" value="GLYCOSYLTRANSFERASE"/>
    <property type="match status" value="1"/>
</dbReference>
<dbReference type="CDD" id="cd00761">
    <property type="entry name" value="Glyco_tranf_GTA_type"/>
    <property type="match status" value="1"/>
</dbReference>
<evidence type="ECO:0000313" key="3">
    <source>
        <dbReference type="Proteomes" id="UP000292818"/>
    </source>
</evidence>
<keyword evidence="2" id="KW-0808">Transferase</keyword>
<sequence length="335" mass="38906">MKPEITVIVPIYNVERYIRKCLDSLLAQTFANFEVWAVDDGSPDNSTEIVLEYAAKDQRIKSILKENGGYGSVLQDSIDRLESKYFLICDPDDWLARDALEKLYNFAEEKQLDLAVADKYNVYEEDGEEEYVKSIPSWMQSIKADTVYTAPEDVQTFSLFEVTPHAKLYKTSIAKGIVFPQKVSYTDFVLYMLALGKTKRIAYDQEALAYYLKNRPGNTATDVRPSVIKDYLTGFDAILKQLPQEQADRNKVLYYRLFIQLRYICKQYAKVSKDPFKDEYIKLIYQGAASLQPYRQEIYQVTMENTTKSSRIFQHGLLTPLTSHWFVKKIIKKFM</sequence>
<dbReference type="InterPro" id="IPR001173">
    <property type="entry name" value="Glyco_trans_2-like"/>
</dbReference>
<dbReference type="GO" id="GO:0016758">
    <property type="term" value="F:hexosyltransferase activity"/>
    <property type="evidence" value="ECO:0007669"/>
    <property type="project" value="UniProtKB-ARBA"/>
</dbReference>
<proteinExistence type="predicted"/>
<dbReference type="InterPro" id="IPR029044">
    <property type="entry name" value="Nucleotide-diphossugar_trans"/>
</dbReference>
<dbReference type="SUPFAM" id="SSF53448">
    <property type="entry name" value="Nucleotide-diphospho-sugar transferases"/>
    <property type="match status" value="1"/>
</dbReference>
<dbReference type="Pfam" id="PF00535">
    <property type="entry name" value="Glycos_transf_2"/>
    <property type="match status" value="1"/>
</dbReference>
<gene>
    <name evidence="2" type="ORF">LDELB18P1_1629</name>
</gene>
<name>A0A4Q7DSV4_9LACO</name>
<reference evidence="2 3" key="1">
    <citation type="submission" date="2019-01" db="EMBL/GenBank/DDBJ databases">
        <title>Colonization of the human gut by bovine bacteria present in Parmesan cheese.</title>
        <authorList>
            <person name="Lugli G.A."/>
            <person name="Milani C."/>
        </authorList>
    </citation>
    <scope>NUCLEOTIDE SEQUENCE [LARGE SCALE GENOMIC DNA]</scope>
    <source>
        <strain evidence="2 3">LDELB18P1</strain>
    </source>
</reference>
<dbReference type="Proteomes" id="UP000292818">
    <property type="component" value="Unassembled WGS sequence"/>
</dbReference>
<dbReference type="AlphaFoldDB" id="A0A4Q7DSV4"/>
<comment type="caution">
    <text evidence="2">The sequence shown here is derived from an EMBL/GenBank/DDBJ whole genome shotgun (WGS) entry which is preliminary data.</text>
</comment>
<dbReference type="RefSeq" id="WP_130137704.1">
    <property type="nucleotide sequence ID" value="NZ_SETJ01000074.1"/>
</dbReference>
<dbReference type="Gene3D" id="3.90.550.10">
    <property type="entry name" value="Spore Coat Polysaccharide Biosynthesis Protein SpsA, Chain A"/>
    <property type="match status" value="1"/>
</dbReference>
<dbReference type="PANTHER" id="PTHR22916:SF3">
    <property type="entry name" value="UDP-GLCNAC:BETAGAL BETA-1,3-N-ACETYLGLUCOSAMINYLTRANSFERASE-LIKE PROTEIN 1"/>
    <property type="match status" value="1"/>
</dbReference>
<evidence type="ECO:0000313" key="2">
    <source>
        <dbReference type="EMBL" id="RZM15731.1"/>
    </source>
</evidence>
<organism evidence="2 3">
    <name type="scientific">Lactobacillus delbrueckii</name>
    <dbReference type="NCBI Taxonomy" id="1584"/>
    <lineage>
        <taxon>Bacteria</taxon>
        <taxon>Bacillati</taxon>
        <taxon>Bacillota</taxon>
        <taxon>Bacilli</taxon>
        <taxon>Lactobacillales</taxon>
        <taxon>Lactobacillaceae</taxon>
        <taxon>Lactobacillus</taxon>
    </lineage>
</organism>
<accession>A0A4Q7DSV4</accession>
<feature type="domain" description="Glycosyltransferase 2-like" evidence="1">
    <location>
        <begin position="6"/>
        <end position="172"/>
    </location>
</feature>
<protein>
    <submittedName>
        <fullName evidence="2">Glycosyl transferase</fullName>
    </submittedName>
</protein>
<dbReference type="EMBL" id="SETJ01000074">
    <property type="protein sequence ID" value="RZM15731.1"/>
    <property type="molecule type" value="Genomic_DNA"/>
</dbReference>
<evidence type="ECO:0000259" key="1">
    <source>
        <dbReference type="Pfam" id="PF00535"/>
    </source>
</evidence>